<gene>
    <name evidence="8" type="ORF">LRA02_03340</name>
</gene>
<proteinExistence type="inferred from homology"/>
<organism evidence="8 9">
    <name type="scientific">Lentilactobacillus rapi</name>
    <dbReference type="NCBI Taxonomy" id="481723"/>
    <lineage>
        <taxon>Bacteria</taxon>
        <taxon>Bacillati</taxon>
        <taxon>Bacillota</taxon>
        <taxon>Bacilli</taxon>
        <taxon>Lactobacillales</taxon>
        <taxon>Lactobacillaceae</taxon>
        <taxon>Lentilactobacillus</taxon>
    </lineage>
</organism>
<keyword evidence="5" id="KW-0482">Metalloprotease</keyword>
<evidence type="ECO:0000256" key="1">
    <source>
        <dbReference type="ARBA" id="ARBA00007261"/>
    </source>
</evidence>
<dbReference type="InterPro" id="IPR011249">
    <property type="entry name" value="Metalloenz_LuxS/M16"/>
</dbReference>
<dbReference type="SUPFAM" id="SSF63411">
    <property type="entry name" value="LuxS/MPP-like metallohydrolase"/>
    <property type="match status" value="2"/>
</dbReference>
<dbReference type="PANTHER" id="PTHR43690:SF17">
    <property type="entry name" value="PROTEIN YHJJ"/>
    <property type="match status" value="1"/>
</dbReference>
<dbReference type="InterPro" id="IPR007863">
    <property type="entry name" value="Peptidase_M16_C"/>
</dbReference>
<dbReference type="Proteomes" id="UP000321569">
    <property type="component" value="Unassembled WGS sequence"/>
</dbReference>
<evidence type="ECO:0000313" key="9">
    <source>
        <dbReference type="Proteomes" id="UP000321569"/>
    </source>
</evidence>
<keyword evidence="3" id="KW-0378">Hydrolase</keyword>
<evidence type="ECO:0000256" key="4">
    <source>
        <dbReference type="ARBA" id="ARBA00022833"/>
    </source>
</evidence>
<evidence type="ECO:0000259" key="7">
    <source>
        <dbReference type="Pfam" id="PF05193"/>
    </source>
</evidence>
<dbReference type="PANTHER" id="PTHR43690">
    <property type="entry name" value="NARDILYSIN"/>
    <property type="match status" value="1"/>
</dbReference>
<comment type="similarity">
    <text evidence="1">Belongs to the peptidase M16 family.</text>
</comment>
<feature type="domain" description="Peptidase M16 C-terminal" evidence="7">
    <location>
        <begin position="180"/>
        <end position="343"/>
    </location>
</feature>
<reference evidence="8 9" key="1">
    <citation type="submission" date="2019-07" db="EMBL/GenBank/DDBJ databases">
        <title>Whole genome shotgun sequence of Lactobacillus rapi NBRC 109618.</title>
        <authorList>
            <person name="Hosoyama A."/>
            <person name="Uohara A."/>
            <person name="Ohji S."/>
            <person name="Ichikawa N."/>
        </authorList>
    </citation>
    <scope>NUCLEOTIDE SEQUENCE [LARGE SCALE GENOMIC DNA]</scope>
    <source>
        <strain evidence="8 9">NBRC 109618</strain>
    </source>
</reference>
<dbReference type="InterPro" id="IPR050626">
    <property type="entry name" value="Peptidase_M16"/>
</dbReference>
<dbReference type="AlphaFoldDB" id="A0A512PJT5"/>
<accession>A0A512PJT5</accession>
<feature type="domain" description="Peptidase M16 N-terminal" evidence="6">
    <location>
        <begin position="61"/>
        <end position="151"/>
    </location>
</feature>
<keyword evidence="2" id="KW-0645">Protease</keyword>
<keyword evidence="4" id="KW-0862">Zinc</keyword>
<protein>
    <submittedName>
        <fullName evidence="8">Peptidase M16</fullName>
    </submittedName>
</protein>
<dbReference type="GO" id="GO:0006508">
    <property type="term" value="P:proteolysis"/>
    <property type="evidence" value="ECO:0007669"/>
    <property type="project" value="UniProtKB-KW"/>
</dbReference>
<sequence>MELIDYPTYHEKLFVSRLANGMMVYIQPKPGFNKTTAILGVNYGSIDRSFRVNGEQVVQPAGIAHFLEHKMFDKKDYDVFELFNQTGARSNAYTSFTKTNFLFSTTESVQDNLNILLNFVQEPYFTAEKVQREKGIIDQEINMYQNDPDNQAYFTTISELYPDSVLAMDIAGTVQTVDQIQLADVQLAYQSFYRPDNMSLFITGKVEPEETLGWILANQQTKPKPKPQTIERLIDFSENKPEKVHHVDMNVARPKVTIGLRGNDPVPSGRAGLRYEIGISIMFDLFFGENAGEYDKLYHDGIIDDSFSWEFENERGFHFAVLGCDTSQTAEFINRIRTIIHEIPSTILSKTQEFQLQKNEQLGNYIEMMDSEEAISGQFDGFIGEPVTIYDEVEILKALTLQDVAEIAHSFLDRATMQEVVISTNHDHQ</sequence>
<dbReference type="Pfam" id="PF05193">
    <property type="entry name" value="Peptidase_M16_C"/>
    <property type="match status" value="1"/>
</dbReference>
<dbReference type="RefSeq" id="WP_056982934.1">
    <property type="nucleotide sequence ID" value="NZ_BKAM01000001.1"/>
</dbReference>
<dbReference type="Pfam" id="PF00675">
    <property type="entry name" value="Peptidase_M16"/>
    <property type="match status" value="1"/>
</dbReference>
<dbReference type="InterPro" id="IPR011765">
    <property type="entry name" value="Pept_M16_N"/>
</dbReference>
<comment type="caution">
    <text evidence="8">The sequence shown here is derived from an EMBL/GenBank/DDBJ whole genome shotgun (WGS) entry which is preliminary data.</text>
</comment>
<dbReference type="NCBIfam" id="NF047421">
    <property type="entry name" value="YfmH_fam"/>
    <property type="match status" value="1"/>
</dbReference>
<name>A0A512PJT5_9LACO</name>
<evidence type="ECO:0000313" key="8">
    <source>
        <dbReference type="EMBL" id="GEP71466.1"/>
    </source>
</evidence>
<dbReference type="OrthoDB" id="9811314at2"/>
<evidence type="ECO:0000256" key="3">
    <source>
        <dbReference type="ARBA" id="ARBA00022801"/>
    </source>
</evidence>
<dbReference type="GO" id="GO:0008237">
    <property type="term" value="F:metallopeptidase activity"/>
    <property type="evidence" value="ECO:0007669"/>
    <property type="project" value="UniProtKB-KW"/>
</dbReference>
<dbReference type="EMBL" id="BKAM01000001">
    <property type="protein sequence ID" value="GEP71466.1"/>
    <property type="molecule type" value="Genomic_DNA"/>
</dbReference>
<evidence type="ECO:0000256" key="5">
    <source>
        <dbReference type="ARBA" id="ARBA00023049"/>
    </source>
</evidence>
<dbReference type="Gene3D" id="3.30.830.10">
    <property type="entry name" value="Metalloenzyme, LuxS/M16 peptidase-like"/>
    <property type="match status" value="2"/>
</dbReference>
<dbReference type="GO" id="GO:0046872">
    <property type="term" value="F:metal ion binding"/>
    <property type="evidence" value="ECO:0007669"/>
    <property type="project" value="InterPro"/>
</dbReference>
<evidence type="ECO:0000259" key="6">
    <source>
        <dbReference type="Pfam" id="PF00675"/>
    </source>
</evidence>
<evidence type="ECO:0000256" key="2">
    <source>
        <dbReference type="ARBA" id="ARBA00022670"/>
    </source>
</evidence>
<dbReference type="STRING" id="1423795.FD12_GL000536"/>